<dbReference type="EMBL" id="JARXRN010000020">
    <property type="protein sequence ID" value="MDH5829706.1"/>
    <property type="molecule type" value="Genomic_DNA"/>
</dbReference>
<proteinExistence type="predicted"/>
<dbReference type="Proteomes" id="UP001156831">
    <property type="component" value="Unassembled WGS sequence"/>
</dbReference>
<sequence length="69" mass="7228">MSGHNFCADCGDHLDSASSLCEDCSAALAAELGQCVECGAEGEEVEDDGDPDSPYAGARFYCRSCEAVW</sequence>
<evidence type="ECO:0008006" key="3">
    <source>
        <dbReference type="Google" id="ProtNLM"/>
    </source>
</evidence>
<reference evidence="1 2" key="1">
    <citation type="submission" date="2023-04" db="EMBL/GenBank/DDBJ databases">
        <title>Luteimonas sp. M1R5S18.</title>
        <authorList>
            <person name="Sun J.-Q."/>
        </authorList>
    </citation>
    <scope>NUCLEOTIDE SEQUENCE [LARGE SCALE GENOMIC DNA]</scope>
    <source>
        <strain evidence="1 2">M1R5S18</strain>
    </source>
</reference>
<accession>A0ABT6JG96</accession>
<name>A0ABT6JG96_9GAMM</name>
<evidence type="ECO:0000313" key="1">
    <source>
        <dbReference type="EMBL" id="MDH5829706.1"/>
    </source>
</evidence>
<dbReference type="RefSeq" id="WP_280600033.1">
    <property type="nucleotide sequence ID" value="NZ_JARXRN010000020.1"/>
</dbReference>
<comment type="caution">
    <text evidence="1">The sequence shown here is derived from an EMBL/GenBank/DDBJ whole genome shotgun (WGS) entry which is preliminary data.</text>
</comment>
<protein>
    <recommendedName>
        <fullName evidence="3">Zinc ribbon domain-containing protein</fullName>
    </recommendedName>
</protein>
<keyword evidence="2" id="KW-1185">Reference proteome</keyword>
<evidence type="ECO:0000313" key="2">
    <source>
        <dbReference type="Proteomes" id="UP001156831"/>
    </source>
</evidence>
<organism evidence="1 2">
    <name type="scientific">Luteimonas rhizosphaericola</name>
    <dbReference type="NCBI Taxonomy" id="3042024"/>
    <lineage>
        <taxon>Bacteria</taxon>
        <taxon>Pseudomonadati</taxon>
        <taxon>Pseudomonadota</taxon>
        <taxon>Gammaproteobacteria</taxon>
        <taxon>Lysobacterales</taxon>
        <taxon>Lysobacteraceae</taxon>
        <taxon>Luteimonas</taxon>
    </lineage>
</organism>
<gene>
    <name evidence="1" type="ORF">QFW80_04130</name>
</gene>